<reference evidence="2" key="1">
    <citation type="submission" date="2014-12" db="EMBL/GenBank/DDBJ databases">
        <title>Insight into the proteome of Arion vulgaris.</title>
        <authorList>
            <person name="Aradska J."/>
            <person name="Bulat T."/>
            <person name="Smidak R."/>
            <person name="Sarate P."/>
            <person name="Gangsoo J."/>
            <person name="Sialana F."/>
            <person name="Bilban M."/>
            <person name="Lubec G."/>
        </authorList>
    </citation>
    <scope>NUCLEOTIDE SEQUENCE</scope>
    <source>
        <tissue evidence="2">Skin</tissue>
    </source>
</reference>
<organism evidence="2">
    <name type="scientific">Arion vulgaris</name>
    <dbReference type="NCBI Taxonomy" id="1028688"/>
    <lineage>
        <taxon>Eukaryota</taxon>
        <taxon>Metazoa</taxon>
        <taxon>Spiralia</taxon>
        <taxon>Lophotrochozoa</taxon>
        <taxon>Mollusca</taxon>
        <taxon>Gastropoda</taxon>
        <taxon>Heterobranchia</taxon>
        <taxon>Euthyneura</taxon>
        <taxon>Panpulmonata</taxon>
        <taxon>Eupulmonata</taxon>
        <taxon>Stylommatophora</taxon>
        <taxon>Helicina</taxon>
        <taxon>Arionoidea</taxon>
        <taxon>Arionidae</taxon>
        <taxon>Arion</taxon>
    </lineage>
</organism>
<sequence length="65" mass="7735">MANCVKGLKGYIAPIFIIYTIIVTYFLAHRAWDDVSSRLKHRNDVRFLDVLVQEERRHLRSFQDV</sequence>
<accession>A0A0B6ZNZ8</accession>
<protein>
    <submittedName>
        <fullName evidence="2">Uncharacterized protein</fullName>
    </submittedName>
</protein>
<proteinExistence type="predicted"/>
<evidence type="ECO:0000256" key="1">
    <source>
        <dbReference type="SAM" id="Phobius"/>
    </source>
</evidence>
<gene>
    <name evidence="2" type="primary">ORF70657</name>
</gene>
<dbReference type="EMBL" id="HACG01022691">
    <property type="protein sequence ID" value="CEK69556.1"/>
    <property type="molecule type" value="Transcribed_RNA"/>
</dbReference>
<keyword evidence="1" id="KW-1133">Transmembrane helix</keyword>
<keyword evidence="1" id="KW-0812">Transmembrane</keyword>
<keyword evidence="1" id="KW-0472">Membrane</keyword>
<feature type="non-terminal residue" evidence="2">
    <location>
        <position position="65"/>
    </location>
</feature>
<evidence type="ECO:0000313" key="2">
    <source>
        <dbReference type="EMBL" id="CEK69556.1"/>
    </source>
</evidence>
<name>A0A0B6ZNZ8_9EUPU</name>
<dbReference type="AlphaFoldDB" id="A0A0B6ZNZ8"/>
<feature type="transmembrane region" description="Helical" evidence="1">
    <location>
        <begin position="12"/>
        <end position="32"/>
    </location>
</feature>